<dbReference type="HOGENOM" id="CLU_193584_0_0_9"/>
<dbReference type="EMBL" id="ABWP01000035">
    <property type="protein sequence ID" value="EEA85464.1"/>
    <property type="molecule type" value="Genomic_DNA"/>
</dbReference>
<protein>
    <recommendedName>
        <fullName evidence="3">DUF3791 domain-containing protein</fullName>
    </recommendedName>
</protein>
<dbReference type="AlphaFoldDB" id="B6FYF0"/>
<name>B6FYF0_PEPHT</name>
<evidence type="ECO:0000313" key="2">
    <source>
        <dbReference type="Proteomes" id="UP000003178"/>
    </source>
</evidence>
<dbReference type="eggNOG" id="ENOG5033621">
    <property type="taxonomic scope" value="Bacteria"/>
</dbReference>
<keyword evidence="2" id="KW-1185">Reference proteome</keyword>
<reference evidence="1 2" key="2">
    <citation type="submission" date="2008-10" db="EMBL/GenBank/DDBJ databases">
        <title>Draft genome sequence of Clostridium hiranonis (DSM 13275).</title>
        <authorList>
            <person name="Sudarsanam P."/>
            <person name="Ley R."/>
            <person name="Guruge J."/>
            <person name="Turnbaugh P.J."/>
            <person name="Mahowald M."/>
            <person name="Liep D."/>
            <person name="Gordon J."/>
        </authorList>
    </citation>
    <scope>NUCLEOTIDE SEQUENCE [LARGE SCALE GENOMIC DNA]</scope>
    <source>
        <strain evidence="1 2">DSM 13275</strain>
    </source>
</reference>
<dbReference type="Proteomes" id="UP000003178">
    <property type="component" value="Unassembled WGS sequence"/>
</dbReference>
<evidence type="ECO:0000313" key="1">
    <source>
        <dbReference type="EMBL" id="EEA85464.1"/>
    </source>
</evidence>
<proteinExistence type="predicted"/>
<gene>
    <name evidence="1" type="ORF">CLOHIR_00902</name>
</gene>
<organism evidence="1 2">
    <name type="scientific">Peptacetobacter hiranonis (strain DSM 13275 / JCM 10541 / KCTC 15199 / TO-931)</name>
    <name type="common">Clostridium hiranonis</name>
    <dbReference type="NCBI Taxonomy" id="500633"/>
    <lineage>
        <taxon>Bacteria</taxon>
        <taxon>Bacillati</taxon>
        <taxon>Bacillota</taxon>
        <taxon>Clostridia</taxon>
        <taxon>Peptostreptococcales</taxon>
        <taxon>Peptostreptococcaceae</taxon>
        <taxon>Peptacetobacter</taxon>
    </lineage>
</organism>
<reference evidence="1 2" key="1">
    <citation type="submission" date="2008-09" db="EMBL/GenBank/DDBJ databases">
        <authorList>
            <person name="Fulton L."/>
            <person name="Clifton S."/>
            <person name="Fulton B."/>
            <person name="Xu J."/>
            <person name="Minx P."/>
            <person name="Pepin K.H."/>
            <person name="Johnson M."/>
            <person name="Thiruvilangam P."/>
            <person name="Bhonagiri V."/>
            <person name="Nash W.E."/>
            <person name="Mardis E.R."/>
            <person name="Wilson R.K."/>
        </authorList>
    </citation>
    <scope>NUCLEOTIDE SEQUENCE [LARGE SCALE GENOMIC DNA]</scope>
    <source>
        <strain evidence="1 2">DSM 13275</strain>
    </source>
</reference>
<sequence>MNMLANKTLLNMKYARVIMEFSRITGVSENDALRIFYHSDLYFLMKNGISDIHCMSDSWLAEELKEEYNNKKIANK</sequence>
<accession>B6FYF0</accession>
<evidence type="ECO:0008006" key="3">
    <source>
        <dbReference type="Google" id="ProtNLM"/>
    </source>
</evidence>
<comment type="caution">
    <text evidence="1">The sequence shown here is derived from an EMBL/GenBank/DDBJ whole genome shotgun (WGS) entry which is preliminary data.</text>
</comment>
<dbReference type="STRING" id="500633.CLOHIR_00902"/>